<dbReference type="InterPro" id="IPR036390">
    <property type="entry name" value="WH_DNA-bd_sf"/>
</dbReference>
<dbReference type="InterPro" id="IPR000485">
    <property type="entry name" value="AsnC-type_HTH_dom"/>
</dbReference>
<dbReference type="Pfam" id="PF07729">
    <property type="entry name" value="FCD"/>
    <property type="match status" value="1"/>
</dbReference>
<protein>
    <submittedName>
        <fullName evidence="5">Transcriptional regulator</fullName>
    </submittedName>
</protein>
<dbReference type="Gene3D" id="1.10.10.10">
    <property type="entry name" value="Winged helix-like DNA-binding domain superfamily/Winged helix DNA-binding domain"/>
    <property type="match status" value="1"/>
</dbReference>
<keyword evidence="3" id="KW-0804">Transcription</keyword>
<name>I4Z150_9HYPH</name>
<dbReference type="SMART" id="SM00895">
    <property type="entry name" value="FCD"/>
    <property type="match status" value="1"/>
</dbReference>
<dbReference type="SMART" id="SM00345">
    <property type="entry name" value="HTH_GNTR"/>
    <property type="match status" value="1"/>
</dbReference>
<dbReference type="GO" id="GO:0003700">
    <property type="term" value="F:DNA-binding transcription factor activity"/>
    <property type="evidence" value="ECO:0007669"/>
    <property type="project" value="InterPro"/>
</dbReference>
<dbReference type="OrthoDB" id="8114900at2"/>
<dbReference type="InterPro" id="IPR008920">
    <property type="entry name" value="TF_FadR/GntR_C"/>
</dbReference>
<dbReference type="Pfam" id="PF00392">
    <property type="entry name" value="GntR"/>
    <property type="match status" value="1"/>
</dbReference>
<evidence type="ECO:0000256" key="3">
    <source>
        <dbReference type="ARBA" id="ARBA00023163"/>
    </source>
</evidence>
<dbReference type="SUPFAM" id="SSF46785">
    <property type="entry name" value="Winged helix' DNA-binding domain"/>
    <property type="match status" value="1"/>
</dbReference>
<dbReference type="eggNOG" id="COG1802">
    <property type="taxonomic scope" value="Bacteria"/>
</dbReference>
<dbReference type="Gene3D" id="1.20.120.530">
    <property type="entry name" value="GntR ligand-binding domain-like"/>
    <property type="match status" value="1"/>
</dbReference>
<organism evidence="5 6">
    <name type="scientific">Microvirga lotononidis</name>
    <dbReference type="NCBI Taxonomy" id="864069"/>
    <lineage>
        <taxon>Bacteria</taxon>
        <taxon>Pseudomonadati</taxon>
        <taxon>Pseudomonadota</taxon>
        <taxon>Alphaproteobacteria</taxon>
        <taxon>Hyphomicrobiales</taxon>
        <taxon>Methylobacteriaceae</taxon>
        <taxon>Microvirga</taxon>
    </lineage>
</organism>
<gene>
    <name evidence="5" type="ORF">MicloDRAFT_00012630</name>
</gene>
<dbReference type="InterPro" id="IPR011711">
    <property type="entry name" value="GntR_C"/>
</dbReference>
<dbReference type="PRINTS" id="PR00033">
    <property type="entry name" value="HTHASNC"/>
</dbReference>
<dbReference type="EMBL" id="JH660640">
    <property type="protein sequence ID" value="EIM29942.1"/>
    <property type="molecule type" value="Genomic_DNA"/>
</dbReference>
<dbReference type="PANTHER" id="PTHR43537:SF24">
    <property type="entry name" value="GLUCONATE OPERON TRANSCRIPTIONAL REPRESSOR"/>
    <property type="match status" value="1"/>
</dbReference>
<dbReference type="SUPFAM" id="SSF48008">
    <property type="entry name" value="GntR ligand-binding domain-like"/>
    <property type="match status" value="1"/>
</dbReference>
<dbReference type="PANTHER" id="PTHR43537">
    <property type="entry name" value="TRANSCRIPTIONAL REGULATOR, GNTR FAMILY"/>
    <property type="match status" value="1"/>
</dbReference>
<evidence type="ECO:0000256" key="1">
    <source>
        <dbReference type="ARBA" id="ARBA00023015"/>
    </source>
</evidence>
<dbReference type="RefSeq" id="WP_009490036.1">
    <property type="nucleotide sequence ID" value="NZ_CP141050.1"/>
</dbReference>
<dbReference type="STRING" id="864069.MicloDRAFT_00012630"/>
<sequence length="228" mass="25891">MEHPNIYVTKTEIARRHIKEMVLSGTVRPGDRITTREVSTALGISETPIREAIRSLESEGWLEVQSHVGAVVKGLHPDQIREISALRGRICELAIELGAPNFTEARLQKIDDVIDALDEALNKDDFQYFASKNYEFHELLCDNPQSPLCYRLLNNMLGLMSSQRHGLPPQRARLEEAQKEHRRIRDLLRSGEFKAAAEMAREHERITGDFLIRAMKDASATRAPDPEV</sequence>
<keyword evidence="1" id="KW-0805">Transcription regulation</keyword>
<evidence type="ECO:0000313" key="6">
    <source>
        <dbReference type="Proteomes" id="UP000003947"/>
    </source>
</evidence>
<dbReference type="AlphaFoldDB" id="I4Z150"/>
<dbReference type="HOGENOM" id="CLU_017584_5_1_5"/>
<dbReference type="CDD" id="cd07377">
    <property type="entry name" value="WHTH_GntR"/>
    <property type="match status" value="1"/>
</dbReference>
<dbReference type="Proteomes" id="UP000003947">
    <property type="component" value="Unassembled WGS sequence"/>
</dbReference>
<proteinExistence type="predicted"/>
<keyword evidence="2" id="KW-0238">DNA-binding</keyword>
<dbReference type="InterPro" id="IPR000524">
    <property type="entry name" value="Tscrpt_reg_HTH_GntR"/>
</dbReference>
<keyword evidence="6" id="KW-1185">Reference proteome</keyword>
<accession>I4Z150</accession>
<feature type="domain" description="HTH gntR-type" evidence="4">
    <location>
        <begin position="8"/>
        <end position="75"/>
    </location>
</feature>
<reference evidence="5 6" key="1">
    <citation type="submission" date="2012-02" db="EMBL/GenBank/DDBJ databases">
        <title>Improved High-Quality Draft sequence of Microvirga sp. WSM3557.</title>
        <authorList>
            <consortium name="US DOE Joint Genome Institute"/>
            <person name="Lucas S."/>
            <person name="Han J."/>
            <person name="Lapidus A."/>
            <person name="Cheng J.-F."/>
            <person name="Goodwin L."/>
            <person name="Pitluck S."/>
            <person name="Peters L."/>
            <person name="Zhang X."/>
            <person name="Detter J.C."/>
            <person name="Han C."/>
            <person name="Tapia R."/>
            <person name="Land M."/>
            <person name="Hauser L."/>
            <person name="Kyrpides N."/>
            <person name="Ivanova N."/>
            <person name="Pagani I."/>
            <person name="Brau L."/>
            <person name="Yates R."/>
            <person name="O'Hara G."/>
            <person name="Rui T."/>
            <person name="Howieson J."/>
            <person name="Reeve W."/>
            <person name="Woyke T."/>
        </authorList>
    </citation>
    <scope>NUCLEOTIDE SEQUENCE [LARGE SCALE GENOMIC DNA]</scope>
    <source>
        <strain evidence="5 6">WSM3557</strain>
    </source>
</reference>
<dbReference type="GO" id="GO:0043565">
    <property type="term" value="F:sequence-specific DNA binding"/>
    <property type="evidence" value="ECO:0007669"/>
    <property type="project" value="InterPro"/>
</dbReference>
<dbReference type="InterPro" id="IPR036388">
    <property type="entry name" value="WH-like_DNA-bd_sf"/>
</dbReference>
<dbReference type="PROSITE" id="PS50949">
    <property type="entry name" value="HTH_GNTR"/>
    <property type="match status" value="1"/>
</dbReference>
<evidence type="ECO:0000259" key="4">
    <source>
        <dbReference type="PROSITE" id="PS50949"/>
    </source>
</evidence>
<evidence type="ECO:0000313" key="5">
    <source>
        <dbReference type="EMBL" id="EIM29942.1"/>
    </source>
</evidence>
<dbReference type="PATRIC" id="fig|864069.3.peg.1401"/>
<evidence type="ECO:0000256" key="2">
    <source>
        <dbReference type="ARBA" id="ARBA00023125"/>
    </source>
</evidence>